<dbReference type="AlphaFoldDB" id="A0A1I2RUX1"/>
<dbReference type="SUPFAM" id="SSF53649">
    <property type="entry name" value="Alkaline phosphatase-like"/>
    <property type="match status" value="1"/>
</dbReference>
<accession>A0A1I2RUX1</accession>
<gene>
    <name evidence="1" type="ORF">SAMN04488025_13415</name>
</gene>
<reference evidence="2" key="1">
    <citation type="submission" date="2016-10" db="EMBL/GenBank/DDBJ databases">
        <authorList>
            <person name="Varghese N."/>
            <person name="Submissions S."/>
        </authorList>
    </citation>
    <scope>NUCLEOTIDE SEQUENCE [LARGE SCALE GENOMIC DNA]</scope>
    <source>
        <strain evidence="2">DSM 44945</strain>
    </source>
</reference>
<dbReference type="STRING" id="201973.SAMN04488025_13415"/>
<dbReference type="Proteomes" id="UP000198661">
    <property type="component" value="Unassembled WGS sequence"/>
</dbReference>
<dbReference type="InterPro" id="IPR017850">
    <property type="entry name" value="Alkaline_phosphatase_core_sf"/>
</dbReference>
<organism evidence="1 2">
    <name type="scientific">Planifilum fulgidum</name>
    <dbReference type="NCBI Taxonomy" id="201973"/>
    <lineage>
        <taxon>Bacteria</taxon>
        <taxon>Bacillati</taxon>
        <taxon>Bacillota</taxon>
        <taxon>Bacilli</taxon>
        <taxon>Bacillales</taxon>
        <taxon>Thermoactinomycetaceae</taxon>
        <taxon>Planifilum</taxon>
    </lineage>
</organism>
<dbReference type="Gene3D" id="3.40.720.10">
    <property type="entry name" value="Alkaline Phosphatase, subunit A"/>
    <property type="match status" value="1"/>
</dbReference>
<proteinExistence type="predicted"/>
<sequence>MRNLLSILLTLILTFLLIPVRASKPLQSPEPSPSPPRGAALFVVDSLMPEALNELLREGKLKAIPFLIDRGFYWDDVISVFPSMSVVIDSSLLTGA</sequence>
<keyword evidence="2" id="KW-1185">Reference proteome</keyword>
<evidence type="ECO:0000313" key="2">
    <source>
        <dbReference type="Proteomes" id="UP000198661"/>
    </source>
</evidence>
<dbReference type="OrthoDB" id="2381338at2"/>
<name>A0A1I2RUX1_9BACL</name>
<dbReference type="RefSeq" id="WP_092040749.1">
    <property type="nucleotide sequence ID" value="NZ_FOOK01000034.1"/>
</dbReference>
<dbReference type="EMBL" id="FOOK01000034">
    <property type="protein sequence ID" value="SFG43873.1"/>
    <property type="molecule type" value="Genomic_DNA"/>
</dbReference>
<evidence type="ECO:0000313" key="1">
    <source>
        <dbReference type="EMBL" id="SFG43873.1"/>
    </source>
</evidence>
<protein>
    <submittedName>
        <fullName evidence="1">Uncharacterized protein</fullName>
    </submittedName>
</protein>